<gene>
    <name evidence="3" type="ORF">WMO37_07040</name>
</gene>
<dbReference type="PANTHER" id="PTHR37804:SF1">
    <property type="entry name" value="CDAA REGULATORY PROTEIN CDAR"/>
    <property type="match status" value="1"/>
</dbReference>
<comment type="caution">
    <text evidence="3">The sequence shown here is derived from an EMBL/GenBank/DDBJ whole genome shotgun (WGS) entry which is preliminary data.</text>
</comment>
<keyword evidence="4" id="KW-1185">Reference proteome</keyword>
<dbReference type="InterPro" id="IPR012505">
    <property type="entry name" value="YbbR"/>
</dbReference>
<keyword evidence="2" id="KW-1133">Transmembrane helix</keyword>
<dbReference type="Gene3D" id="2.170.120.30">
    <property type="match status" value="2"/>
</dbReference>
<organism evidence="3 4">
    <name type="scientific">Lachnospira intestinalis</name>
    <dbReference type="NCBI Taxonomy" id="3133158"/>
    <lineage>
        <taxon>Bacteria</taxon>
        <taxon>Bacillati</taxon>
        <taxon>Bacillota</taxon>
        <taxon>Clostridia</taxon>
        <taxon>Lachnospirales</taxon>
        <taxon>Lachnospiraceae</taxon>
        <taxon>Lachnospira</taxon>
    </lineage>
</organism>
<dbReference type="Gene3D" id="2.170.120.40">
    <property type="entry name" value="YbbR-like domain"/>
    <property type="match status" value="2"/>
</dbReference>
<evidence type="ECO:0000256" key="2">
    <source>
        <dbReference type="SAM" id="Phobius"/>
    </source>
</evidence>
<sequence>MKEKIFRNFSLKILSALCAIVLWTIIVNIYDPTMGVTISTVPVQLINTESLTDKGYTYEITDGSKISVYVSGPKSVITDIKAADIVATADLSRITAFADYADIDVKVVKDGKTLTNVEVTPKTTAVKLDIENRVTQQFDVGMEVNGTEAEGYVVTKQSVSPSTIKITGSSTTIAKIAQVKAICDISNAQDNIQSVVPIVLYDADGNVIDDPQLELSKSEVEYTASVKKSKTVPLKYSVSGEPADGYSVHKVQSSADQITISGETKVLDQITQITIPSDQLKVTGLSSDKTFRLWMEDFVPSDVSVVSDSVVSITVKISDVHSREFTVKTSDITFSGLSSGLEAAITDQDTIHVILTGSDEALAAAQASDIKATVNLTGLKEGTYTLSIQFQLPGGCSLDDTYKAAVKIQAQAAQTQPETTTQQTQETTTAGTSETTGQNR</sequence>
<feature type="transmembrane region" description="Helical" evidence="2">
    <location>
        <begin position="9"/>
        <end position="30"/>
    </location>
</feature>
<dbReference type="InterPro" id="IPR053154">
    <property type="entry name" value="c-di-AMP_regulator"/>
</dbReference>
<keyword evidence="2" id="KW-0472">Membrane</keyword>
<name>A0ABV1H510_9FIRM</name>
<feature type="region of interest" description="Disordered" evidence="1">
    <location>
        <begin position="412"/>
        <end position="440"/>
    </location>
</feature>
<accession>A0ABV1H510</accession>
<reference evidence="3" key="1">
    <citation type="submission" date="2024-03" db="EMBL/GenBank/DDBJ databases">
        <title>Human intestinal bacterial collection.</title>
        <authorList>
            <person name="Pauvert C."/>
            <person name="Hitch T.C.A."/>
            <person name="Clavel T."/>
        </authorList>
    </citation>
    <scope>NUCLEOTIDE SEQUENCE [LARGE SCALE GENOMIC DNA]</scope>
    <source>
        <strain evidence="3">CLA-AA-H89B</strain>
    </source>
</reference>
<dbReference type="PANTHER" id="PTHR37804">
    <property type="entry name" value="CDAA REGULATORY PROTEIN CDAR"/>
    <property type="match status" value="1"/>
</dbReference>
<dbReference type="Proteomes" id="UP001546774">
    <property type="component" value="Unassembled WGS sequence"/>
</dbReference>
<protein>
    <submittedName>
        <fullName evidence="3">CdaR family protein</fullName>
    </submittedName>
</protein>
<evidence type="ECO:0000256" key="1">
    <source>
        <dbReference type="SAM" id="MobiDB-lite"/>
    </source>
</evidence>
<dbReference type="EMBL" id="JBBMFS010000005">
    <property type="protein sequence ID" value="MEQ2554776.1"/>
    <property type="molecule type" value="Genomic_DNA"/>
</dbReference>
<dbReference type="Pfam" id="PF07949">
    <property type="entry name" value="YbbR"/>
    <property type="match status" value="3"/>
</dbReference>
<keyword evidence="2" id="KW-0812">Transmembrane</keyword>
<proteinExistence type="predicted"/>
<evidence type="ECO:0000313" key="4">
    <source>
        <dbReference type="Proteomes" id="UP001546774"/>
    </source>
</evidence>
<evidence type="ECO:0000313" key="3">
    <source>
        <dbReference type="EMBL" id="MEQ2554776.1"/>
    </source>
</evidence>